<dbReference type="InterPro" id="IPR011990">
    <property type="entry name" value="TPR-like_helical_dom_sf"/>
</dbReference>
<feature type="compositionally biased region" description="Pro residues" evidence="1">
    <location>
        <begin position="480"/>
        <end position="489"/>
    </location>
</feature>
<evidence type="ECO:0000256" key="1">
    <source>
        <dbReference type="SAM" id="MobiDB-lite"/>
    </source>
</evidence>
<dbReference type="GO" id="GO:0042802">
    <property type="term" value="F:identical protein binding"/>
    <property type="evidence" value="ECO:0007669"/>
    <property type="project" value="InterPro"/>
</dbReference>
<dbReference type="AlphaFoldDB" id="A0A1J5SI19"/>
<comment type="caution">
    <text evidence="3">The sequence shown here is derived from an EMBL/GenBank/DDBJ whole genome shotgun (WGS) entry which is preliminary data.</text>
</comment>
<protein>
    <submittedName>
        <fullName evidence="3">Tetratricopeptide repeat protein</fullName>
    </submittedName>
</protein>
<dbReference type="PANTHER" id="PTHR12558:SF33">
    <property type="entry name" value="BLL7664 PROTEIN"/>
    <property type="match status" value="1"/>
</dbReference>
<sequence>MAQDTVQVRREPAVFPTYEPCAPDRNPMFLEKRVYQGSSGRVYPLPFYNRISDTPVRRAWDAVHIENGFVRLMILPELGGRIHVGRDKINDYDFFYAQHVIKPALVGLAGPWISGGVEFNWPQHHRPATFMPVDVEIEEHPDGSKTVWLGDHDPMERMKGMHGVCLHPGSSAIELKARVYNRTPLTKTFLWWANVAVRVHEGYQSVFPPDVGWVADHARRAVSRFPLCEGRYYGVDYAARARGGMPASGRPTQFVPPHSGAADEKGIPDYAPNDLSWYANIPVPTSYMCLGSTRDFSGGYDHLRKAGLVQIADHRIAPGKKQWTWGNHPFGYAWDRNLTDSDGPYVELMLGVYTDNQPDFSHLQPGETKTWSVFWYPVREIGPVREASRDAAVALDVRGGRVEIGVMATRRIAGARIEVSIAGRPFREWNGDLGPERPFRTEVALPRGTRRRQISLRLLEKSGRELLACSLEPPKRGEPPEPAAEPPEPSDVGSADELFVIGQHLAQYRHATRDPLAYWREALRRDPGDARCNHAVGLWHLRRGEFRDAESCVNRAIGRLTSRNPNPSDGEPFYSLGLALEHQGRFEEAYDAYYKAIWNDAWKSAGYFALARLDCRRGRWAVALEHLDLSLRTNADHLRARDLRVLVLRRLGRPSEADACLAGTLAMDPLDWWARHLRGDELACDTQTRLDLALDYAGAGFFREALTALAGAKPEPYSGTGPVLGYARAWLHLGLGQREEALREARHAARVAPDYCFPARLEEIGILNSVLALNPADGRAAYYLGNLLYDRRRYDEAIALWERSVKRDPDNAIAWRNLGIAYFNVRGSASRAGRAYDRALMAAPTDARLVYERDQLWKRTGVSARARLAALEHRRRQVDERDDLSVELCALYSQVGRPERSLALLERRRFQPWEGGEGLVLGQYVRACLALGRRALERGDAAEAVRVISKAVEPPENLGETWHLLANRSEVAYWLGEACAAAGRTPEARAWWRQAAAARGDFQDMSVKAYSEMTFHSARSMARLGSRAQAHRLLEALARHAEDLGHSSAKVDYFATSLPTMLLFHDDLAARQATTALFLAAQAAFGLGDLRSARRKLGEVLRRDPSHAAAADLLTEL</sequence>
<gene>
    <name evidence="3" type="ORF">GALL_142940</name>
</gene>
<dbReference type="InterPro" id="IPR033396">
    <property type="entry name" value="DUF5107"/>
</dbReference>
<dbReference type="PROSITE" id="PS50005">
    <property type="entry name" value="TPR"/>
    <property type="match status" value="1"/>
</dbReference>
<feature type="domain" description="DUF5107" evidence="2">
    <location>
        <begin position="41"/>
        <end position="378"/>
    </location>
</feature>
<reference evidence="3" key="1">
    <citation type="submission" date="2016-10" db="EMBL/GenBank/DDBJ databases">
        <title>Sequence of Gallionella enrichment culture.</title>
        <authorList>
            <person name="Poehlein A."/>
            <person name="Muehling M."/>
            <person name="Daniel R."/>
        </authorList>
    </citation>
    <scope>NUCLEOTIDE SEQUENCE</scope>
</reference>
<name>A0A1J5SI19_9ZZZZ</name>
<dbReference type="Pfam" id="PF17128">
    <property type="entry name" value="DUF5107"/>
    <property type="match status" value="1"/>
</dbReference>
<proteinExistence type="predicted"/>
<dbReference type="PANTHER" id="PTHR12558">
    <property type="entry name" value="CELL DIVISION CYCLE 16,23,27"/>
    <property type="match status" value="1"/>
</dbReference>
<feature type="region of interest" description="Disordered" evidence="1">
    <location>
        <begin position="470"/>
        <end position="494"/>
    </location>
</feature>
<dbReference type="Pfam" id="PF13432">
    <property type="entry name" value="TPR_16"/>
    <property type="match status" value="2"/>
</dbReference>
<accession>A0A1J5SI19</accession>
<dbReference type="EMBL" id="MLJW01000064">
    <property type="protein sequence ID" value="OIR03672.1"/>
    <property type="molecule type" value="Genomic_DNA"/>
</dbReference>
<evidence type="ECO:0000313" key="3">
    <source>
        <dbReference type="EMBL" id="OIR03672.1"/>
    </source>
</evidence>
<dbReference type="SMART" id="SM00028">
    <property type="entry name" value="TPR"/>
    <property type="match status" value="7"/>
</dbReference>
<organism evidence="3">
    <name type="scientific">mine drainage metagenome</name>
    <dbReference type="NCBI Taxonomy" id="410659"/>
    <lineage>
        <taxon>unclassified sequences</taxon>
        <taxon>metagenomes</taxon>
        <taxon>ecological metagenomes</taxon>
    </lineage>
</organism>
<dbReference type="Gene3D" id="1.25.40.10">
    <property type="entry name" value="Tetratricopeptide repeat domain"/>
    <property type="match status" value="3"/>
</dbReference>
<dbReference type="Pfam" id="PF07721">
    <property type="entry name" value="TPR_4"/>
    <property type="match status" value="3"/>
</dbReference>
<evidence type="ECO:0000259" key="2">
    <source>
        <dbReference type="Pfam" id="PF17128"/>
    </source>
</evidence>
<dbReference type="InterPro" id="IPR019734">
    <property type="entry name" value="TPR_rpt"/>
</dbReference>
<dbReference type="InterPro" id="IPR011717">
    <property type="entry name" value="TPR-4"/>
</dbReference>
<dbReference type="SUPFAM" id="SSF48452">
    <property type="entry name" value="TPR-like"/>
    <property type="match status" value="3"/>
</dbReference>